<dbReference type="EMBL" id="BGZK01002092">
    <property type="protein sequence ID" value="GBP90572.1"/>
    <property type="molecule type" value="Genomic_DNA"/>
</dbReference>
<reference evidence="1 2" key="1">
    <citation type="journal article" date="2019" name="Commun. Biol.">
        <title>The bagworm genome reveals a unique fibroin gene that provides high tensile strength.</title>
        <authorList>
            <person name="Kono N."/>
            <person name="Nakamura H."/>
            <person name="Ohtoshi R."/>
            <person name="Tomita M."/>
            <person name="Numata K."/>
            <person name="Arakawa K."/>
        </authorList>
    </citation>
    <scope>NUCLEOTIDE SEQUENCE [LARGE SCALE GENOMIC DNA]</scope>
</reference>
<evidence type="ECO:0000313" key="1">
    <source>
        <dbReference type="EMBL" id="GBP90572.1"/>
    </source>
</evidence>
<evidence type="ECO:0000313" key="2">
    <source>
        <dbReference type="Proteomes" id="UP000299102"/>
    </source>
</evidence>
<accession>A0A4C1ZT15</accession>
<protein>
    <submittedName>
        <fullName evidence="1">Uncharacterized protein</fullName>
    </submittedName>
</protein>
<comment type="caution">
    <text evidence="1">The sequence shown here is derived from an EMBL/GenBank/DDBJ whole genome shotgun (WGS) entry which is preliminary data.</text>
</comment>
<organism evidence="1 2">
    <name type="scientific">Eumeta variegata</name>
    <name type="common">Bagworm moth</name>
    <name type="synonym">Eumeta japonica</name>
    <dbReference type="NCBI Taxonomy" id="151549"/>
    <lineage>
        <taxon>Eukaryota</taxon>
        <taxon>Metazoa</taxon>
        <taxon>Ecdysozoa</taxon>
        <taxon>Arthropoda</taxon>
        <taxon>Hexapoda</taxon>
        <taxon>Insecta</taxon>
        <taxon>Pterygota</taxon>
        <taxon>Neoptera</taxon>
        <taxon>Endopterygota</taxon>
        <taxon>Lepidoptera</taxon>
        <taxon>Glossata</taxon>
        <taxon>Ditrysia</taxon>
        <taxon>Tineoidea</taxon>
        <taxon>Psychidae</taxon>
        <taxon>Oiketicinae</taxon>
        <taxon>Eumeta</taxon>
    </lineage>
</organism>
<keyword evidence="2" id="KW-1185">Reference proteome</keyword>
<proteinExistence type="predicted"/>
<name>A0A4C1ZT15_EUMVA</name>
<dbReference type="Proteomes" id="UP000299102">
    <property type="component" value="Unassembled WGS sequence"/>
</dbReference>
<sequence>MNESRSILLPTDAIESCRKRPRKWVSAERNVGITEHRLWCFRNCCNDAVYEHKRASIIISKKINQRAAVPAAPQWLHVVEPRRPTPKAHWNQTRRNLHGRLRVKAAAARGVVQEFARASPKMVLNEKLTSKTV</sequence>
<gene>
    <name evidence="1" type="ORF">EVAR_68260_1</name>
</gene>
<dbReference type="AlphaFoldDB" id="A0A4C1ZT15"/>